<dbReference type="Proteomes" id="UP000224460">
    <property type="component" value="Unassembled WGS sequence"/>
</dbReference>
<organism evidence="1 2">
    <name type="scientific">Sporanaerobium hydrogeniformans</name>
    <dbReference type="NCBI Taxonomy" id="3072179"/>
    <lineage>
        <taxon>Bacteria</taxon>
        <taxon>Bacillati</taxon>
        <taxon>Bacillota</taxon>
        <taxon>Clostridia</taxon>
        <taxon>Lachnospirales</taxon>
        <taxon>Lachnospiraceae</taxon>
        <taxon>Sporanaerobium</taxon>
    </lineage>
</organism>
<keyword evidence="2" id="KW-1185">Reference proteome</keyword>
<accession>A0AC61DDJ6</accession>
<dbReference type="EMBL" id="PEDL01000003">
    <property type="protein sequence ID" value="PHV71399.1"/>
    <property type="molecule type" value="Genomic_DNA"/>
</dbReference>
<proteinExistence type="predicted"/>
<evidence type="ECO:0000313" key="1">
    <source>
        <dbReference type="EMBL" id="PHV71399.1"/>
    </source>
</evidence>
<comment type="caution">
    <text evidence="1">The sequence shown here is derived from an EMBL/GenBank/DDBJ whole genome shotgun (WGS) entry which is preliminary data.</text>
</comment>
<evidence type="ECO:0000313" key="2">
    <source>
        <dbReference type="Proteomes" id="UP000224460"/>
    </source>
</evidence>
<name>A0AC61DDJ6_9FIRM</name>
<protein>
    <submittedName>
        <fullName evidence="1">Uncharacterized protein</fullName>
    </submittedName>
</protein>
<sequence>MKITAIILASGFSKRFKGNKLLALYEEKPLIMHVIDKVIRQDFYEVIIVSQYDEILSLVSSARSIKGIIKFIKNNNPQRGISESIKLGVKVSQPCDAYMFFVGDAPLIGGETIENMIGMYKTLEAKETAILCPVYEGERGNPVIFAKTYKEELMGLSGDEGGKQLIARHKERVIGYEIDHHKELFDIDTQLDFNQLLQMNQID</sequence>
<gene>
    <name evidence="1" type="ORF">CS063_04950</name>
</gene>
<reference evidence="1" key="1">
    <citation type="submission" date="2017-10" db="EMBL/GenBank/DDBJ databases">
        <title>Genome sequence of cellulolytic Lachnospiraceae bacterium XHS1971 isolated from hotspring sediment.</title>
        <authorList>
            <person name="Vasudevan G."/>
            <person name="Joshi A.J."/>
            <person name="Hivarkar S."/>
            <person name="Lanjekar V.B."/>
            <person name="Dhakephalkar P.K."/>
            <person name="Dagar S."/>
        </authorList>
    </citation>
    <scope>NUCLEOTIDE SEQUENCE</scope>
    <source>
        <strain evidence="1">XHS1971</strain>
    </source>
</reference>